<keyword evidence="2" id="KW-0547">Nucleotide-binding</keyword>
<sequence length="99" mass="11448">MTYSTEKSPKVSMPMQELYGETETPKVGGFKGQQGIPLLLELLSPRQRPIQVTQDLVQFWQGSYKAVQKDMKSRYPKHYWPDDPANAQPTNKTKRHLKN</sequence>
<evidence type="ECO:0000256" key="1">
    <source>
        <dbReference type="ARBA" id="ARBA00022801"/>
    </source>
</evidence>
<dbReference type="Proteomes" id="UP001139646">
    <property type="component" value="Unassembled WGS sequence"/>
</dbReference>
<comment type="caution">
    <text evidence="5">The sequence shown here is derived from an EMBL/GenBank/DDBJ whole genome shotgun (WGS) entry which is preliminary data.</text>
</comment>
<keyword evidence="2" id="KW-0347">Helicase</keyword>
<feature type="region of interest" description="Disordered" evidence="3">
    <location>
        <begin position="75"/>
        <end position="99"/>
    </location>
</feature>
<keyword evidence="1" id="KW-0378">Hydrolase</keyword>
<feature type="domain" description="ATP-dependent RNA helicase HrpB C-terminal" evidence="4">
    <location>
        <begin position="2"/>
        <end position="84"/>
    </location>
</feature>
<dbReference type="Pfam" id="PF08482">
    <property type="entry name" value="HrpB_C"/>
    <property type="match status" value="1"/>
</dbReference>
<gene>
    <name evidence="5" type="ORF">L3081_23175</name>
</gene>
<evidence type="ECO:0000313" key="6">
    <source>
        <dbReference type="Proteomes" id="UP001139646"/>
    </source>
</evidence>
<protein>
    <recommendedName>
        <fullName evidence="4">ATP-dependent RNA helicase HrpB C-terminal domain-containing protein</fullName>
    </recommendedName>
</protein>
<evidence type="ECO:0000256" key="3">
    <source>
        <dbReference type="SAM" id="MobiDB-lite"/>
    </source>
</evidence>
<keyword evidence="6" id="KW-1185">Reference proteome</keyword>
<evidence type="ECO:0000313" key="5">
    <source>
        <dbReference type="EMBL" id="MCI2285749.1"/>
    </source>
</evidence>
<reference evidence="5" key="1">
    <citation type="submission" date="2022-01" db="EMBL/GenBank/DDBJ databases">
        <title>Colwellia maritima, isolated from seawater.</title>
        <authorList>
            <person name="Kristyanto S."/>
            <person name="Jung J."/>
            <person name="Jeon C.O."/>
        </authorList>
    </citation>
    <scope>NUCLEOTIDE SEQUENCE</scope>
    <source>
        <strain evidence="5">MSW7</strain>
    </source>
</reference>
<organism evidence="5 6">
    <name type="scientific">Colwellia maritima</name>
    <dbReference type="NCBI Taxonomy" id="2912588"/>
    <lineage>
        <taxon>Bacteria</taxon>
        <taxon>Pseudomonadati</taxon>
        <taxon>Pseudomonadota</taxon>
        <taxon>Gammaproteobacteria</taxon>
        <taxon>Alteromonadales</taxon>
        <taxon>Colwelliaceae</taxon>
        <taxon>Colwellia</taxon>
    </lineage>
</organism>
<dbReference type="PANTHER" id="PTHR43519:SF1">
    <property type="entry name" value="ATP-DEPENDENT RNA HELICASE HRPB"/>
    <property type="match status" value="1"/>
</dbReference>
<name>A0ABS9X6A6_9GAMM</name>
<dbReference type="InterPro" id="IPR013689">
    <property type="entry name" value="RNA_helicase_ATP-dep_HrpB_C"/>
</dbReference>
<evidence type="ECO:0000256" key="2">
    <source>
        <dbReference type="ARBA" id="ARBA00022806"/>
    </source>
</evidence>
<proteinExistence type="predicted"/>
<evidence type="ECO:0000259" key="4">
    <source>
        <dbReference type="Pfam" id="PF08482"/>
    </source>
</evidence>
<dbReference type="EMBL" id="JAKKSL010000006">
    <property type="protein sequence ID" value="MCI2285749.1"/>
    <property type="molecule type" value="Genomic_DNA"/>
</dbReference>
<keyword evidence="2" id="KW-0067">ATP-binding</keyword>
<dbReference type="PANTHER" id="PTHR43519">
    <property type="entry name" value="ATP-DEPENDENT RNA HELICASE HRPB"/>
    <property type="match status" value="1"/>
</dbReference>
<accession>A0ABS9X6A6</accession>